<gene>
    <name evidence="12" type="ORF">H4684_002893</name>
</gene>
<evidence type="ECO:0000256" key="7">
    <source>
        <dbReference type="ARBA" id="ARBA00022927"/>
    </source>
</evidence>
<dbReference type="PRINTS" id="PR01374">
    <property type="entry name" value="TONBPROTEIN"/>
</dbReference>
<dbReference type="InterPro" id="IPR003538">
    <property type="entry name" value="TonB"/>
</dbReference>
<feature type="compositionally biased region" description="Basic and acidic residues" evidence="10">
    <location>
        <begin position="60"/>
        <end position="72"/>
    </location>
</feature>
<dbReference type="InterPro" id="IPR037682">
    <property type="entry name" value="TonB_C"/>
</dbReference>
<evidence type="ECO:0000256" key="5">
    <source>
        <dbReference type="ARBA" id="ARBA00022519"/>
    </source>
</evidence>
<dbReference type="EMBL" id="JADBGG010000023">
    <property type="protein sequence ID" value="MBE1426229.1"/>
    <property type="molecule type" value="Genomic_DNA"/>
</dbReference>
<dbReference type="RefSeq" id="WP_192624258.1">
    <property type="nucleotide sequence ID" value="NZ_JADBGG010000023.1"/>
</dbReference>
<feature type="domain" description="TonB C-terminal" evidence="11">
    <location>
        <begin position="132"/>
        <end position="223"/>
    </location>
</feature>
<evidence type="ECO:0000256" key="4">
    <source>
        <dbReference type="ARBA" id="ARBA00022475"/>
    </source>
</evidence>
<evidence type="ECO:0000313" key="13">
    <source>
        <dbReference type="Proteomes" id="UP000639010"/>
    </source>
</evidence>
<keyword evidence="13" id="KW-1185">Reference proteome</keyword>
<dbReference type="Pfam" id="PF03544">
    <property type="entry name" value="TonB_C"/>
    <property type="match status" value="1"/>
</dbReference>
<name>A0ABR9H693_9BACT</name>
<evidence type="ECO:0000256" key="1">
    <source>
        <dbReference type="ARBA" id="ARBA00004383"/>
    </source>
</evidence>
<organism evidence="12 13">
    <name type="scientific">Desulfomicrobium macestii</name>
    <dbReference type="NCBI Taxonomy" id="90731"/>
    <lineage>
        <taxon>Bacteria</taxon>
        <taxon>Pseudomonadati</taxon>
        <taxon>Thermodesulfobacteriota</taxon>
        <taxon>Desulfovibrionia</taxon>
        <taxon>Desulfovibrionales</taxon>
        <taxon>Desulfomicrobiaceae</taxon>
        <taxon>Desulfomicrobium</taxon>
    </lineage>
</organism>
<keyword evidence="8" id="KW-1133">Transmembrane helix</keyword>
<comment type="caution">
    <text evidence="12">The sequence shown here is derived from an EMBL/GenBank/DDBJ whole genome shotgun (WGS) entry which is preliminary data.</text>
</comment>
<dbReference type="PROSITE" id="PS52015">
    <property type="entry name" value="TONB_CTD"/>
    <property type="match status" value="1"/>
</dbReference>
<keyword evidence="4" id="KW-1003">Cell membrane</keyword>
<dbReference type="InterPro" id="IPR006260">
    <property type="entry name" value="TonB/TolA_C"/>
</dbReference>
<evidence type="ECO:0000313" key="12">
    <source>
        <dbReference type="EMBL" id="MBE1426229.1"/>
    </source>
</evidence>
<evidence type="ECO:0000256" key="6">
    <source>
        <dbReference type="ARBA" id="ARBA00022692"/>
    </source>
</evidence>
<evidence type="ECO:0000256" key="3">
    <source>
        <dbReference type="ARBA" id="ARBA00022448"/>
    </source>
</evidence>
<comment type="subcellular location">
    <subcellularLocation>
        <location evidence="1">Cell inner membrane</location>
        <topology evidence="1">Single-pass membrane protein</topology>
        <orientation evidence="1">Periplasmic side</orientation>
    </subcellularLocation>
</comment>
<dbReference type="SUPFAM" id="SSF74653">
    <property type="entry name" value="TolA/TonB C-terminal domain"/>
    <property type="match status" value="1"/>
</dbReference>
<comment type="similarity">
    <text evidence="2">Belongs to the TonB family.</text>
</comment>
<evidence type="ECO:0000256" key="9">
    <source>
        <dbReference type="ARBA" id="ARBA00023136"/>
    </source>
</evidence>
<accession>A0ABR9H693</accession>
<proteinExistence type="inferred from homology"/>
<keyword evidence="3" id="KW-0813">Transport</keyword>
<keyword evidence="5" id="KW-0997">Cell inner membrane</keyword>
<keyword evidence="7" id="KW-0653">Protein transport</keyword>
<evidence type="ECO:0000259" key="11">
    <source>
        <dbReference type="PROSITE" id="PS52015"/>
    </source>
</evidence>
<keyword evidence="9" id="KW-0472">Membrane</keyword>
<keyword evidence="6" id="KW-0812">Transmembrane</keyword>
<sequence>MTARFRIYAALAGALAVNLLLFALLPATVGKPVTKMDLESLNVVNMVELRRETPPPQEDSPPKEEPPREPPKELPPMSMPSTRPDIPKMDLVLPSLNFELNTKLATGAPVAAPVGRSSAPVAAFGQDYAMGEVDQIPIPLSQIKPIYPQRAKRMRLNGAVDVRFLVDETGAVHNVEIISARPEGVFDESVRRALSGWKFTPGQKSGTAVRTWFVTTIEFKFEG</sequence>
<dbReference type="Proteomes" id="UP000639010">
    <property type="component" value="Unassembled WGS sequence"/>
</dbReference>
<feature type="region of interest" description="Disordered" evidence="10">
    <location>
        <begin position="52"/>
        <end position="86"/>
    </location>
</feature>
<reference evidence="12 13" key="1">
    <citation type="submission" date="2020-10" db="EMBL/GenBank/DDBJ databases">
        <title>Genomic Encyclopedia of Type Strains, Phase IV (KMG-IV): sequencing the most valuable type-strain genomes for metagenomic binning, comparative biology and taxonomic classification.</title>
        <authorList>
            <person name="Goeker M."/>
        </authorList>
    </citation>
    <scope>NUCLEOTIDE SEQUENCE [LARGE SCALE GENOMIC DNA]</scope>
    <source>
        <strain evidence="12 13">DSM 4194</strain>
    </source>
</reference>
<dbReference type="Gene3D" id="3.30.2420.10">
    <property type="entry name" value="TonB"/>
    <property type="match status" value="1"/>
</dbReference>
<dbReference type="PANTHER" id="PTHR33446">
    <property type="entry name" value="PROTEIN TONB-RELATED"/>
    <property type="match status" value="1"/>
</dbReference>
<evidence type="ECO:0000256" key="8">
    <source>
        <dbReference type="ARBA" id="ARBA00022989"/>
    </source>
</evidence>
<protein>
    <submittedName>
        <fullName evidence="12">Protein TonB</fullName>
    </submittedName>
</protein>
<dbReference type="NCBIfam" id="TIGR01352">
    <property type="entry name" value="tonB_Cterm"/>
    <property type="match status" value="1"/>
</dbReference>
<evidence type="ECO:0000256" key="10">
    <source>
        <dbReference type="SAM" id="MobiDB-lite"/>
    </source>
</evidence>
<evidence type="ECO:0000256" key="2">
    <source>
        <dbReference type="ARBA" id="ARBA00006555"/>
    </source>
</evidence>
<dbReference type="InterPro" id="IPR051045">
    <property type="entry name" value="TonB-dependent_transducer"/>
</dbReference>